<dbReference type="AlphaFoldDB" id="A0A8X6STQ7"/>
<organism evidence="1 2">
    <name type="scientific">Trichonephila clavipes</name>
    <name type="common">Golden silk orbweaver</name>
    <name type="synonym">Nephila clavipes</name>
    <dbReference type="NCBI Taxonomy" id="2585209"/>
    <lineage>
        <taxon>Eukaryota</taxon>
        <taxon>Metazoa</taxon>
        <taxon>Ecdysozoa</taxon>
        <taxon>Arthropoda</taxon>
        <taxon>Chelicerata</taxon>
        <taxon>Arachnida</taxon>
        <taxon>Araneae</taxon>
        <taxon>Araneomorphae</taxon>
        <taxon>Entelegynae</taxon>
        <taxon>Araneoidea</taxon>
        <taxon>Nephilidae</taxon>
        <taxon>Trichonephila</taxon>
    </lineage>
</organism>
<gene>
    <name evidence="1" type="ORF">TNCV_3519301</name>
</gene>
<sequence>MSQRSTLLVQSKKTAVRFGVSVTQREPKNHSNDCYFSFCLIHRYNRKKNQKLISYPDNIPSAICLISHGPNIQVPFPPTELQKISRLYAVKLTEGIFVDSDIR</sequence>
<dbReference type="Proteomes" id="UP000887159">
    <property type="component" value="Unassembled WGS sequence"/>
</dbReference>
<dbReference type="EMBL" id="BMAU01021345">
    <property type="protein sequence ID" value="GFY17575.1"/>
    <property type="molecule type" value="Genomic_DNA"/>
</dbReference>
<evidence type="ECO:0000313" key="2">
    <source>
        <dbReference type="Proteomes" id="UP000887159"/>
    </source>
</evidence>
<keyword evidence="2" id="KW-1185">Reference proteome</keyword>
<protein>
    <submittedName>
        <fullName evidence="1">Uncharacterized protein</fullName>
    </submittedName>
</protein>
<proteinExistence type="predicted"/>
<evidence type="ECO:0000313" key="1">
    <source>
        <dbReference type="EMBL" id="GFY17575.1"/>
    </source>
</evidence>
<accession>A0A8X6STQ7</accession>
<name>A0A8X6STQ7_TRICX</name>
<reference evidence="1" key="1">
    <citation type="submission" date="2020-08" db="EMBL/GenBank/DDBJ databases">
        <title>Multicomponent nature underlies the extraordinary mechanical properties of spider dragline silk.</title>
        <authorList>
            <person name="Kono N."/>
            <person name="Nakamura H."/>
            <person name="Mori M."/>
            <person name="Yoshida Y."/>
            <person name="Ohtoshi R."/>
            <person name="Malay A.D."/>
            <person name="Moran D.A.P."/>
            <person name="Tomita M."/>
            <person name="Numata K."/>
            <person name="Arakawa K."/>
        </authorList>
    </citation>
    <scope>NUCLEOTIDE SEQUENCE</scope>
</reference>
<comment type="caution">
    <text evidence="1">The sequence shown here is derived from an EMBL/GenBank/DDBJ whole genome shotgun (WGS) entry which is preliminary data.</text>
</comment>